<dbReference type="OrthoDB" id="5360701at2759"/>
<feature type="transmembrane region" description="Helical" evidence="1">
    <location>
        <begin position="284"/>
        <end position="301"/>
    </location>
</feature>
<organism evidence="2 3">
    <name type="scientific">Golovinomyces cichoracearum</name>
    <dbReference type="NCBI Taxonomy" id="62708"/>
    <lineage>
        <taxon>Eukaryota</taxon>
        <taxon>Fungi</taxon>
        <taxon>Dikarya</taxon>
        <taxon>Ascomycota</taxon>
        <taxon>Pezizomycotina</taxon>
        <taxon>Leotiomycetes</taxon>
        <taxon>Erysiphales</taxon>
        <taxon>Erysiphaceae</taxon>
        <taxon>Golovinomyces</taxon>
    </lineage>
</organism>
<reference evidence="2 3" key="1">
    <citation type="journal article" date="2018" name="BMC Genomics">
        <title>Comparative genome analyses reveal sequence features reflecting distinct modes of host-adaptation between dicot and monocot powdery mildew.</title>
        <authorList>
            <person name="Wu Y."/>
            <person name="Ma X."/>
            <person name="Pan Z."/>
            <person name="Kale S.D."/>
            <person name="Song Y."/>
            <person name="King H."/>
            <person name="Zhang Q."/>
            <person name="Presley C."/>
            <person name="Deng X."/>
            <person name="Wei C.I."/>
            <person name="Xiao S."/>
        </authorList>
    </citation>
    <scope>NUCLEOTIDE SEQUENCE [LARGE SCALE GENOMIC DNA]</scope>
    <source>
        <strain evidence="2">UCSC1</strain>
    </source>
</reference>
<name>A0A420HZD1_9PEZI</name>
<evidence type="ECO:0000313" key="3">
    <source>
        <dbReference type="Proteomes" id="UP000285405"/>
    </source>
</evidence>
<dbReference type="EMBL" id="MCBR01014455">
    <property type="protein sequence ID" value="RKF62782.1"/>
    <property type="molecule type" value="Genomic_DNA"/>
</dbReference>
<dbReference type="AlphaFoldDB" id="A0A420HZD1"/>
<accession>A0A420HZD1</accession>
<gene>
    <name evidence="2" type="ORF">GcC1_144004</name>
</gene>
<dbReference type="Proteomes" id="UP000285405">
    <property type="component" value="Unassembled WGS sequence"/>
</dbReference>
<comment type="caution">
    <text evidence="2">The sequence shown here is derived from an EMBL/GenBank/DDBJ whole genome shotgun (WGS) entry which is preliminary data.</text>
</comment>
<evidence type="ECO:0000313" key="2">
    <source>
        <dbReference type="EMBL" id="RKF62782.1"/>
    </source>
</evidence>
<keyword evidence="1" id="KW-1133">Transmembrane helix</keyword>
<keyword evidence="1" id="KW-0812">Transmembrane</keyword>
<protein>
    <submittedName>
        <fullName evidence="2">Uncharacterized protein</fullName>
    </submittedName>
</protein>
<evidence type="ECO:0000256" key="1">
    <source>
        <dbReference type="SAM" id="Phobius"/>
    </source>
</evidence>
<feature type="transmembrane region" description="Helical" evidence="1">
    <location>
        <begin position="321"/>
        <end position="340"/>
    </location>
</feature>
<proteinExistence type="predicted"/>
<sequence>MFKRNFWPSNEISKWARSVPYRVTIRAHIQSRVSKTVQRVAQCTPTKHLSHHGHSFLSTHSKGQVKIFKRDQWSRVESSFIPKGTKFRIIIQELQSDYTHILSPEKLPAEKDVENLLVKCKDQVHHLTLDVPEPISRKAEPTSALLALDNSTPEQENCKTPTELLQTIRSISDIAHSIIKHPMVFISPRILKLYVAVQAASSRSDTLPEAFRLYPQKPVPLKDTSPIRFHKPNSNIYTNAIPPDIAKMALEVAIKTKQLVVAIDLIEAAYTNRAFKVSKFIRKALLPALAFTITPFATYTIASQLSNWQTSMDSNMATNVIFTGIMAYIGLTGTIGLIAISTSNDQMDRVTWAPGVPLRQRWMREDERAAIDLVAGAWGFRETWRRGEEEGEEWDLIKEWVSRRAMILDRVELMEGMN</sequence>
<keyword evidence="1" id="KW-0472">Membrane</keyword>